<dbReference type="PANTHER" id="PTHR24201:SF15">
    <property type="entry name" value="ANKYRIN REPEAT DOMAIN-CONTAINING PROTEIN 66"/>
    <property type="match status" value="1"/>
</dbReference>
<accession>A0A7S0X2D0</accession>
<evidence type="ECO:0000256" key="1">
    <source>
        <dbReference type="ARBA" id="ARBA00022737"/>
    </source>
</evidence>
<proteinExistence type="predicted"/>
<reference evidence="4" key="1">
    <citation type="submission" date="2021-01" db="EMBL/GenBank/DDBJ databases">
        <authorList>
            <person name="Corre E."/>
            <person name="Pelletier E."/>
            <person name="Niang G."/>
            <person name="Scheremetjew M."/>
            <person name="Finn R."/>
            <person name="Kale V."/>
            <person name="Holt S."/>
            <person name="Cochrane G."/>
            <person name="Meng A."/>
            <person name="Brown T."/>
            <person name="Cohen L."/>
        </authorList>
    </citation>
    <scope>NUCLEOTIDE SEQUENCE</scope>
    <source>
        <strain evidence="4">SL-175</strain>
    </source>
</reference>
<organism evidence="4">
    <name type="scientific">Mantoniella antarctica</name>
    <dbReference type="NCBI Taxonomy" id="81844"/>
    <lineage>
        <taxon>Eukaryota</taxon>
        <taxon>Viridiplantae</taxon>
        <taxon>Chlorophyta</taxon>
        <taxon>Mamiellophyceae</taxon>
        <taxon>Mamiellales</taxon>
        <taxon>Mamiellaceae</taxon>
        <taxon>Mantoniella</taxon>
    </lineage>
</organism>
<dbReference type="PROSITE" id="PS50297">
    <property type="entry name" value="ANK_REP_REGION"/>
    <property type="match status" value="1"/>
</dbReference>
<dbReference type="InterPro" id="IPR050776">
    <property type="entry name" value="Ank_Repeat/CDKN_Inhibitor"/>
</dbReference>
<evidence type="ECO:0000256" key="2">
    <source>
        <dbReference type="ARBA" id="ARBA00023043"/>
    </source>
</evidence>
<evidence type="ECO:0000313" key="4">
    <source>
        <dbReference type="EMBL" id="CAD8698351.1"/>
    </source>
</evidence>
<dbReference type="PANTHER" id="PTHR24201">
    <property type="entry name" value="ANK_REP_REGION DOMAIN-CONTAINING PROTEIN"/>
    <property type="match status" value="1"/>
</dbReference>
<dbReference type="AlphaFoldDB" id="A0A7S0X2D0"/>
<dbReference type="InterPro" id="IPR036770">
    <property type="entry name" value="Ankyrin_rpt-contain_sf"/>
</dbReference>
<keyword evidence="2 3" id="KW-0040">ANK repeat</keyword>
<dbReference type="EMBL" id="HBFC01001993">
    <property type="protein sequence ID" value="CAD8698351.1"/>
    <property type="molecule type" value="Transcribed_RNA"/>
</dbReference>
<dbReference type="PROSITE" id="PS50088">
    <property type="entry name" value="ANK_REPEAT"/>
    <property type="match status" value="1"/>
</dbReference>
<gene>
    <name evidence="4" type="ORF">MANT1106_LOCUS1032</name>
</gene>
<dbReference type="Gene3D" id="1.25.40.20">
    <property type="entry name" value="Ankyrin repeat-containing domain"/>
    <property type="match status" value="1"/>
</dbReference>
<dbReference type="InterPro" id="IPR002110">
    <property type="entry name" value="Ankyrin_rpt"/>
</dbReference>
<evidence type="ECO:0000256" key="3">
    <source>
        <dbReference type="PROSITE-ProRule" id="PRU00023"/>
    </source>
</evidence>
<dbReference type="SUPFAM" id="SSF48403">
    <property type="entry name" value="Ankyrin repeat"/>
    <property type="match status" value="1"/>
</dbReference>
<protein>
    <submittedName>
        <fullName evidence="4">Uncharacterized protein</fullName>
    </submittedName>
</protein>
<dbReference type="SMART" id="SM00248">
    <property type="entry name" value="ANK"/>
    <property type="match status" value="3"/>
</dbReference>
<sequence>MEMTGLSAAIAEGDVDAVEEALAEAAKEVTQEGGAPTGVAAAVNKEDPGTWLSPLHHAARRGSVAITKMLLLNGSDPNLEDVRGRTCLHDACDAYAADETGDFCWEDMVVELVAGGAVGVTCEAGRLPSPGDDAAMRVASAVERAYAAGKSARAEQEGRRKQKKKAKFDAIMEGKLNEHISNASACSIAVCDSADTEGYKLGSRG</sequence>
<feature type="repeat" description="ANK" evidence="3">
    <location>
        <begin position="50"/>
        <end position="82"/>
    </location>
</feature>
<keyword evidence="1" id="KW-0677">Repeat</keyword>
<name>A0A7S0X2D0_9CHLO</name>
<dbReference type="Pfam" id="PF12796">
    <property type="entry name" value="Ank_2"/>
    <property type="match status" value="1"/>
</dbReference>